<dbReference type="FunFam" id="3.40.50.1820:FF:000021">
    <property type="entry name" value="Lipase"/>
    <property type="match status" value="4"/>
</dbReference>
<feature type="domain" description="Partial AB-hydrolase lipase" evidence="7">
    <location>
        <begin position="1080"/>
        <end position="1132"/>
    </location>
</feature>
<accession>A0A5E4PUF7</accession>
<comment type="similarity">
    <text evidence="1">Belongs to the AB hydrolase superfamily. Lipase family.</text>
</comment>
<dbReference type="Gene3D" id="3.40.50.1820">
    <property type="entry name" value="alpha/beta hydrolase"/>
    <property type="match status" value="7"/>
</dbReference>
<evidence type="ECO:0000256" key="3">
    <source>
        <dbReference type="ARBA" id="ARBA00022801"/>
    </source>
</evidence>
<evidence type="ECO:0000256" key="5">
    <source>
        <dbReference type="ARBA" id="ARBA00023098"/>
    </source>
</evidence>
<reference evidence="8 9" key="1">
    <citation type="submission" date="2017-07" db="EMBL/GenBank/DDBJ databases">
        <authorList>
            <person name="Talla V."/>
            <person name="Backstrom N."/>
        </authorList>
    </citation>
    <scope>NUCLEOTIDE SEQUENCE [LARGE SCALE GENOMIC DNA]</scope>
</reference>
<evidence type="ECO:0000313" key="9">
    <source>
        <dbReference type="Proteomes" id="UP000324832"/>
    </source>
</evidence>
<dbReference type="InterPro" id="IPR029058">
    <property type="entry name" value="AB_hydrolase_fold"/>
</dbReference>
<feature type="domain" description="Partial AB-hydrolase lipase" evidence="7">
    <location>
        <begin position="75"/>
        <end position="126"/>
    </location>
</feature>
<proteinExistence type="inferred from homology"/>
<evidence type="ECO:0000256" key="6">
    <source>
        <dbReference type="ARBA" id="ARBA00023180"/>
    </source>
</evidence>
<keyword evidence="3" id="KW-0378">Hydrolase</keyword>
<dbReference type="FunFam" id="3.40.50.1820:FF:000057">
    <property type="entry name" value="Lipase"/>
    <property type="match status" value="2"/>
</dbReference>
<feature type="domain" description="Partial AB-hydrolase lipase" evidence="7">
    <location>
        <begin position="492"/>
        <end position="543"/>
    </location>
</feature>
<feature type="domain" description="Partial AB-hydrolase lipase" evidence="7">
    <location>
        <begin position="866"/>
        <end position="917"/>
    </location>
</feature>
<keyword evidence="5" id="KW-0443">Lipid metabolism</keyword>
<dbReference type="Proteomes" id="UP000324832">
    <property type="component" value="Unassembled WGS sequence"/>
</dbReference>
<protein>
    <recommendedName>
        <fullName evidence="7">Partial AB-hydrolase lipase domain-containing protein</fullName>
    </recommendedName>
</protein>
<feature type="domain" description="Partial AB-hydrolase lipase" evidence="7">
    <location>
        <begin position="1746"/>
        <end position="1793"/>
    </location>
</feature>
<keyword evidence="4" id="KW-0442">Lipid degradation</keyword>
<dbReference type="Pfam" id="PF04083">
    <property type="entry name" value="Abhydro_lipase"/>
    <property type="match status" value="6"/>
</dbReference>
<feature type="domain" description="Partial AB-hydrolase lipase" evidence="7">
    <location>
        <begin position="1449"/>
        <end position="1500"/>
    </location>
</feature>
<dbReference type="GO" id="GO:0016042">
    <property type="term" value="P:lipid catabolic process"/>
    <property type="evidence" value="ECO:0007669"/>
    <property type="project" value="UniProtKB-KW"/>
</dbReference>
<organism evidence="8 9">
    <name type="scientific">Leptidea sinapis</name>
    <dbReference type="NCBI Taxonomy" id="189913"/>
    <lineage>
        <taxon>Eukaryota</taxon>
        <taxon>Metazoa</taxon>
        <taxon>Ecdysozoa</taxon>
        <taxon>Arthropoda</taxon>
        <taxon>Hexapoda</taxon>
        <taxon>Insecta</taxon>
        <taxon>Pterygota</taxon>
        <taxon>Neoptera</taxon>
        <taxon>Endopterygota</taxon>
        <taxon>Lepidoptera</taxon>
        <taxon>Glossata</taxon>
        <taxon>Ditrysia</taxon>
        <taxon>Papilionoidea</taxon>
        <taxon>Pieridae</taxon>
        <taxon>Dismorphiinae</taxon>
        <taxon>Leptidea</taxon>
    </lineage>
</organism>
<evidence type="ECO:0000259" key="7">
    <source>
        <dbReference type="Pfam" id="PF04083"/>
    </source>
</evidence>
<sequence length="2113" mass="239603">MAKEKDLTYRLIVLFLSFSFCFIECRGSIISLTNDLLQSGIHVAQNITAVVKLGDMINKISSYVGTEVIDPNLNITQLIQKDGYAVEEHVVTTEDGYVLKMFRIPRSGPPIFLMHGFIEGSDDWVAAGYDKAIAYSLAAQNYDVWMGNARGTRHSLKHVTLNSYQPSFWNYTWHEIGIYDLPTMIDRVLEITRKSSLTYIGHSQGTTAFYVMCSLKPQYNEKISLMVSLAPVAYFSNMKAILLKLLAINPDETHAAFTRAGIYDLFGHDELFLPLLKVLCGNPLTAFLICENLISSVGGFNYNQVNIPRLPVIFSHFPTGVSVKQGIHYLQSGHSGHFRQYDYGSDNLKYYNSLTPPSYPLENIKAPVAIFLGDGDYLAVREDVVKLVERLPNVVDFYTVPDENFSHFDFLWAKDINTLILPKLLSLIKKYTYSNCRILGPNEDNMVSEIEHNDIGGLTNFSGTGIFNEVNIKRIDSFIDDDASEEYFLNSTQIIQKYGYDVEAHYVLSEDGYILKMFRIPGSGPVVLLMHGLLESSDDWITTGSNNGIALRLAAQNFDVWMGNARGNRHSLNHIYLNSHQPEFWNFTWHEIGIYDVPVLVDHVLEATNSKSLIYIGHSQGTTTFYVMASMKPQYNEKISLMISLSSVAYCTNIKILPLRLLSDFVDEFYALLMKIGVYDLFGHDDSFQPLETVLCGNTFTAFLICKFIESSLVGFNYAQANIPRLPVIYRHFPTGISLKQFVHYLQLGRTEYFQQFDYGPLNLEQYGSEHPPSYPIENITAPIAIFFGEGDLLAVREDVEKFAQKLPNLIDFYTVPNKKFQHFDFMWSRDINKLVLAKLFDLELKKINPLLKLKSFDSDITSRNITKLIEKYGYTVEEYEVTTEDGYILKIFRIPGNGPVIFLQHGLFESSDDWVSPGKKSIALRLAAASYDVWLGNARGNRHSMKNINLKPNQREFWNFSWHEIGIYDTPAMIDRVLEVTGTTSLVYVGHSQGTTSFYVMGSLKPEYNKKISLMVSLSALAWLSHITTPIRLTAPFANKLYPTLEAIGIYKIFTNDALLAGVEGALCGTEVIDTNLNITQLIQKDGYAVEEHVVTTEDGYVLKMFRIPRSGPPIFLMHGLTLGSDSWVSTGFDKAIAYSLAAQNYDVWMGNARGTRHSLKHVTLNSYQPSFWNYTWHEIGIYDLPTMIDRVLEITRKSSLTYIGHSQGTTAFYVMCSLKPQYNEKISLMVSLAPVAYTSNVKFFLFKLLVNNPDEAYLALTNAGIYDVFGHDELFLPLVKVLCGNPLTAFLICENLKSLVGGFNYNQVNIPRLPVIFSNSPTGVSVKQGVHYLQSGHSGHFRQFDYGSDNLKYYNSLTPPSYPLENIKAPVAIFLGDGDYLAVREDIVKLVERLPNVVDIYTVPDENFNHYDFLYKYFNLAKTFELKKINPLLKLKSGRKDITSRNITKLIEKYGYTVEEYEVTTEDGYILKLFRIPGNGPVIFLQHGLFESSDDWVSPGKKSIALRLAAASYDVWLGNARGNRHSMKNINLKPNQREFWNFSWHEIGIYDTPAMIDRVLEVTGTTSLVYVGHSQGTTSFYVMGSLKPEYNRKISLMVSLSALAWLSHITTPIRLTAPFANKLYPTLEAIGIYKIFTNDAILSGLEGTLCGYFRQFDYGTKNEEIYQSPSPPSYPVEKITAPVAIFFGKGDFLGVKEDVDILVSKLPNVVDFYTVPNPKFDHFDFIWAKNRDTLVLKKLVQLIENKYGYPVEEHYVETIDGYVLKVFRIPSNGRPLFLMHGFLCSADDWVSPGVESGIAYLLASKGFDVWMGNARGNKHSKFNIRKQPIQPSFWDFSWHEIGMIDVPTMIDYVLEKTQREKLTYIGHSQGTTSFFVMCSLKPEYNDKIELMVALSAVAWMSHLVSPISRVYMNFAPVFNILPNAATNFEISGDTTVSKIFRSTLCGDGLLAFTVCENIMSVICGFDYSQINFRQLPVIFNHCPAGSSMKQALHYSQEVSSGYFRQFDYGLIRNLIKYGSPHPPSYPVEKVTAAVAIVYSEGDWLASVTDVNKLRSKLSNVIDFYKIPLKKFNHQDYLWAKDTKTLIFPKLMELITKYNNVSQVNNRTWNEQ</sequence>
<dbReference type="InterPro" id="IPR006693">
    <property type="entry name" value="AB_hydrolase_lipase"/>
</dbReference>
<evidence type="ECO:0000256" key="2">
    <source>
        <dbReference type="ARBA" id="ARBA00022729"/>
    </source>
</evidence>
<dbReference type="PANTHER" id="PTHR11005">
    <property type="entry name" value="LYSOSOMAL ACID LIPASE-RELATED"/>
    <property type="match status" value="1"/>
</dbReference>
<keyword evidence="6" id="KW-0325">Glycoprotein</keyword>
<evidence type="ECO:0000256" key="1">
    <source>
        <dbReference type="ARBA" id="ARBA00010701"/>
    </source>
</evidence>
<gene>
    <name evidence="8" type="ORF">LSINAPIS_LOCUS2286</name>
</gene>
<name>A0A5E4PUF7_9NEOP</name>
<dbReference type="GO" id="GO:0016787">
    <property type="term" value="F:hydrolase activity"/>
    <property type="evidence" value="ECO:0007669"/>
    <property type="project" value="UniProtKB-KW"/>
</dbReference>
<evidence type="ECO:0000256" key="4">
    <source>
        <dbReference type="ARBA" id="ARBA00022963"/>
    </source>
</evidence>
<dbReference type="EMBL" id="FZQP02000448">
    <property type="protein sequence ID" value="VVC89071.1"/>
    <property type="molecule type" value="Genomic_DNA"/>
</dbReference>
<evidence type="ECO:0000313" key="8">
    <source>
        <dbReference type="EMBL" id="VVC89071.1"/>
    </source>
</evidence>
<keyword evidence="9" id="KW-1185">Reference proteome</keyword>
<dbReference type="SUPFAM" id="SSF53474">
    <property type="entry name" value="alpha/beta-Hydrolases"/>
    <property type="match status" value="6"/>
</dbReference>
<keyword evidence="2" id="KW-0732">Signal</keyword>